<reference evidence="3" key="1">
    <citation type="submission" date="2018-12" db="EMBL/GenBank/DDBJ databases">
        <title>Complete genome sequencing of Jeotgalibaca sp. H21T32.</title>
        <authorList>
            <person name="Bae J.-W."/>
            <person name="Lee S.-Y."/>
        </authorList>
    </citation>
    <scope>NUCLEOTIDE SEQUENCE [LARGE SCALE GENOMIC DNA]</scope>
    <source>
        <strain evidence="3">H21T32</strain>
    </source>
</reference>
<dbReference type="OrthoDB" id="9781069at2"/>
<dbReference type="EMBL" id="CP034465">
    <property type="protein sequence ID" value="AZP05143.1"/>
    <property type="molecule type" value="Genomic_DNA"/>
</dbReference>
<evidence type="ECO:0008006" key="4">
    <source>
        <dbReference type="Google" id="ProtNLM"/>
    </source>
</evidence>
<dbReference type="AlphaFoldDB" id="A0A3S9HDC0"/>
<keyword evidence="1" id="KW-0812">Transmembrane</keyword>
<evidence type="ECO:0000313" key="3">
    <source>
        <dbReference type="Proteomes" id="UP000273326"/>
    </source>
</evidence>
<organism evidence="2 3">
    <name type="scientific">Jeotgalibaca ciconiae</name>
    <dbReference type="NCBI Taxonomy" id="2496265"/>
    <lineage>
        <taxon>Bacteria</taxon>
        <taxon>Bacillati</taxon>
        <taxon>Bacillota</taxon>
        <taxon>Bacilli</taxon>
        <taxon>Lactobacillales</taxon>
        <taxon>Carnobacteriaceae</taxon>
        <taxon>Jeotgalibaca</taxon>
    </lineage>
</organism>
<evidence type="ECO:0000256" key="1">
    <source>
        <dbReference type="SAM" id="Phobius"/>
    </source>
</evidence>
<accession>A0A3S9HDC0</accession>
<sequence length="195" mass="22648">MNQKANTIKWLAITTMTIDHIGYFLFPSVVWLRLIGRIAFPCFLYTTIQAVEKTSDFRNYILRLVGTGLISILVTSMTGNYLNILFTLAIFAVSLKYPSFFIPGLLLSYFTEYSIYGFLLGWAIYLMVRKDIKLGIPLLLLVHIDYINSIQIFALLAVIPILLPFEWRLPRFPKWLGYGYYPIHQLILMMITFLK</sequence>
<keyword evidence="3" id="KW-1185">Reference proteome</keyword>
<dbReference type="InterPro" id="IPR008875">
    <property type="entry name" value="TraX"/>
</dbReference>
<feature type="transmembrane region" description="Helical" evidence="1">
    <location>
        <begin position="60"/>
        <end position="93"/>
    </location>
</feature>
<name>A0A3S9HDC0_9LACT</name>
<dbReference type="RefSeq" id="WP_126111237.1">
    <property type="nucleotide sequence ID" value="NZ_CP034465.1"/>
</dbReference>
<protein>
    <recommendedName>
        <fullName evidence="4">Conjugal transfer protein TraX</fullName>
    </recommendedName>
</protein>
<dbReference type="KEGG" id="jeh:EJN90_11120"/>
<feature type="transmembrane region" description="Helical" evidence="1">
    <location>
        <begin position="138"/>
        <end position="163"/>
    </location>
</feature>
<gene>
    <name evidence="2" type="ORF">EJN90_11120</name>
</gene>
<dbReference type="Proteomes" id="UP000273326">
    <property type="component" value="Chromosome"/>
</dbReference>
<proteinExistence type="predicted"/>
<keyword evidence="1" id="KW-1133">Transmembrane helix</keyword>
<feature type="transmembrane region" description="Helical" evidence="1">
    <location>
        <begin position="105"/>
        <end position="126"/>
    </location>
</feature>
<keyword evidence="1" id="KW-0472">Membrane</keyword>
<dbReference type="Pfam" id="PF05857">
    <property type="entry name" value="TraX"/>
    <property type="match status" value="1"/>
</dbReference>
<evidence type="ECO:0000313" key="2">
    <source>
        <dbReference type="EMBL" id="AZP05143.1"/>
    </source>
</evidence>
<feature type="transmembrane region" description="Helical" evidence="1">
    <location>
        <begin position="7"/>
        <end position="25"/>
    </location>
</feature>
<feature type="transmembrane region" description="Helical" evidence="1">
    <location>
        <begin position="175"/>
        <end position="194"/>
    </location>
</feature>